<name>A0A6A5Y7J1_9PLEO</name>
<gene>
    <name evidence="3" type="ORF">BU24DRAFT_416918</name>
</gene>
<dbReference type="AlphaFoldDB" id="A0A6A5Y7J1"/>
<reference evidence="3" key="1">
    <citation type="journal article" date="2020" name="Stud. Mycol.">
        <title>101 Dothideomycetes genomes: a test case for predicting lifestyles and emergence of pathogens.</title>
        <authorList>
            <person name="Haridas S."/>
            <person name="Albert R."/>
            <person name="Binder M."/>
            <person name="Bloem J."/>
            <person name="Labutti K."/>
            <person name="Salamov A."/>
            <person name="Andreopoulos B."/>
            <person name="Baker S."/>
            <person name="Barry K."/>
            <person name="Bills G."/>
            <person name="Bluhm B."/>
            <person name="Cannon C."/>
            <person name="Castanera R."/>
            <person name="Culley D."/>
            <person name="Daum C."/>
            <person name="Ezra D."/>
            <person name="Gonzalez J."/>
            <person name="Henrissat B."/>
            <person name="Kuo A."/>
            <person name="Liang C."/>
            <person name="Lipzen A."/>
            <person name="Lutzoni F."/>
            <person name="Magnuson J."/>
            <person name="Mondo S."/>
            <person name="Nolan M."/>
            <person name="Ohm R."/>
            <person name="Pangilinan J."/>
            <person name="Park H.-J."/>
            <person name="Ramirez L."/>
            <person name="Alfaro M."/>
            <person name="Sun H."/>
            <person name="Tritt A."/>
            <person name="Yoshinaga Y."/>
            <person name="Zwiers L.-H."/>
            <person name="Turgeon B."/>
            <person name="Goodwin S."/>
            <person name="Spatafora J."/>
            <person name="Crous P."/>
            <person name="Grigoriev I."/>
        </authorList>
    </citation>
    <scope>NUCLEOTIDE SEQUENCE</scope>
    <source>
        <strain evidence="3">CBS 175.79</strain>
    </source>
</reference>
<organism evidence="3 4">
    <name type="scientific">Aaosphaeria arxii CBS 175.79</name>
    <dbReference type="NCBI Taxonomy" id="1450172"/>
    <lineage>
        <taxon>Eukaryota</taxon>
        <taxon>Fungi</taxon>
        <taxon>Dikarya</taxon>
        <taxon>Ascomycota</taxon>
        <taxon>Pezizomycotina</taxon>
        <taxon>Dothideomycetes</taxon>
        <taxon>Pleosporomycetidae</taxon>
        <taxon>Pleosporales</taxon>
        <taxon>Pleosporales incertae sedis</taxon>
        <taxon>Aaosphaeria</taxon>
    </lineage>
</organism>
<dbReference type="GeneID" id="54283977"/>
<accession>A0A6A5Y7J1</accession>
<proteinExistence type="predicted"/>
<evidence type="ECO:0000313" key="4">
    <source>
        <dbReference type="Proteomes" id="UP000799778"/>
    </source>
</evidence>
<feature type="transmembrane region" description="Helical" evidence="2">
    <location>
        <begin position="29"/>
        <end position="48"/>
    </location>
</feature>
<evidence type="ECO:0000256" key="1">
    <source>
        <dbReference type="SAM" id="MobiDB-lite"/>
    </source>
</evidence>
<feature type="compositionally biased region" description="Polar residues" evidence="1">
    <location>
        <begin position="77"/>
        <end position="89"/>
    </location>
</feature>
<evidence type="ECO:0008006" key="5">
    <source>
        <dbReference type="Google" id="ProtNLM"/>
    </source>
</evidence>
<feature type="transmembrane region" description="Helical" evidence="2">
    <location>
        <begin position="109"/>
        <end position="127"/>
    </location>
</feature>
<keyword evidence="2" id="KW-0472">Membrane</keyword>
<dbReference type="OrthoDB" id="3800531at2759"/>
<dbReference type="RefSeq" id="XP_033389598.1">
    <property type="nucleotide sequence ID" value="XM_033526580.1"/>
</dbReference>
<sequence length="280" mass="30879">MKCLTSAQGVVECYCETLTTNDSKSDATGFWLTVAILILTFAIEWSAFASEKTKSAKPEESTTTPTPDNSDVPAAESQPTQDTPQSTSNDEWLSSFNWNVSPQQRATRFVLASFLMIPCLIAFVYRIKGATNGLEATLCNEIDPPNWALLVIFSILPFACSVTAWLRTLVDCILSRWNRHLNYWWPCLLPVAAALFGTFMVVCTLFVLVRGCVLILMGRSESAFDFESQSSPPESVELSAVSSEVPDEERGLMHDVDAGATDDDATVYSPRSSVEEEKRS</sequence>
<feature type="region of interest" description="Disordered" evidence="1">
    <location>
        <begin position="225"/>
        <end position="280"/>
    </location>
</feature>
<feature type="compositionally biased region" description="Basic and acidic residues" evidence="1">
    <location>
        <begin position="248"/>
        <end position="257"/>
    </location>
</feature>
<keyword evidence="2" id="KW-1133">Transmembrane helix</keyword>
<evidence type="ECO:0000313" key="3">
    <source>
        <dbReference type="EMBL" id="KAF2021259.1"/>
    </source>
</evidence>
<keyword evidence="4" id="KW-1185">Reference proteome</keyword>
<feature type="region of interest" description="Disordered" evidence="1">
    <location>
        <begin position="53"/>
        <end position="89"/>
    </location>
</feature>
<evidence type="ECO:0000256" key="2">
    <source>
        <dbReference type="SAM" id="Phobius"/>
    </source>
</evidence>
<keyword evidence="2" id="KW-0812">Transmembrane</keyword>
<feature type="transmembrane region" description="Helical" evidence="2">
    <location>
        <begin position="147"/>
        <end position="166"/>
    </location>
</feature>
<protein>
    <recommendedName>
        <fullName evidence="5">Transmembrane protein</fullName>
    </recommendedName>
</protein>
<dbReference type="EMBL" id="ML978066">
    <property type="protein sequence ID" value="KAF2021259.1"/>
    <property type="molecule type" value="Genomic_DNA"/>
</dbReference>
<feature type="transmembrane region" description="Helical" evidence="2">
    <location>
        <begin position="187"/>
        <end position="209"/>
    </location>
</feature>
<dbReference type="Proteomes" id="UP000799778">
    <property type="component" value="Unassembled WGS sequence"/>
</dbReference>
<feature type="compositionally biased region" description="Low complexity" evidence="1">
    <location>
        <begin position="230"/>
        <end position="244"/>
    </location>
</feature>